<accession>A0A1Y3PKL0</accession>
<proteinExistence type="predicted"/>
<dbReference type="Proteomes" id="UP000196475">
    <property type="component" value="Unassembled WGS sequence"/>
</dbReference>
<dbReference type="InterPro" id="IPR010982">
    <property type="entry name" value="Lambda_DNA-bd_dom_sf"/>
</dbReference>
<name>A0A1Y3PKL0_9BACI</name>
<evidence type="ECO:0000313" key="1">
    <source>
        <dbReference type="EMBL" id="OUM86677.1"/>
    </source>
</evidence>
<dbReference type="EMBL" id="LZRT01000087">
    <property type="protein sequence ID" value="OUM86677.1"/>
    <property type="molecule type" value="Genomic_DNA"/>
</dbReference>
<organism evidence="1 2">
    <name type="scientific">Bacillus thermozeamaize</name>
    <dbReference type="NCBI Taxonomy" id="230954"/>
    <lineage>
        <taxon>Bacteria</taxon>
        <taxon>Bacillati</taxon>
        <taxon>Bacillota</taxon>
        <taxon>Bacilli</taxon>
        <taxon>Bacillales</taxon>
        <taxon>Bacillaceae</taxon>
        <taxon>Bacillus</taxon>
    </lineage>
</organism>
<dbReference type="CDD" id="cd00093">
    <property type="entry name" value="HTH_XRE"/>
    <property type="match status" value="1"/>
</dbReference>
<dbReference type="GO" id="GO:0003677">
    <property type="term" value="F:DNA binding"/>
    <property type="evidence" value="ECO:0007669"/>
    <property type="project" value="InterPro"/>
</dbReference>
<gene>
    <name evidence="1" type="ORF">BAA01_11780</name>
</gene>
<dbReference type="InterPro" id="IPR001387">
    <property type="entry name" value="Cro/C1-type_HTH"/>
</dbReference>
<comment type="caution">
    <text evidence="1">The sequence shown here is derived from an EMBL/GenBank/DDBJ whole genome shotgun (WGS) entry which is preliminary data.</text>
</comment>
<reference evidence="2" key="1">
    <citation type="submission" date="2016-06" db="EMBL/GenBank/DDBJ databases">
        <authorList>
            <person name="Nascimento L."/>
            <person name="Pereira R.V."/>
            <person name="Martins L.F."/>
            <person name="Quaggio R.B."/>
            <person name="Silva A.M."/>
            <person name="Setubal J.C."/>
        </authorList>
    </citation>
    <scope>NUCLEOTIDE SEQUENCE [LARGE SCALE GENOMIC DNA]</scope>
</reference>
<protein>
    <recommendedName>
        <fullName evidence="3">Transcriptional regulator</fullName>
    </recommendedName>
</protein>
<evidence type="ECO:0008006" key="3">
    <source>
        <dbReference type="Google" id="ProtNLM"/>
    </source>
</evidence>
<evidence type="ECO:0000313" key="2">
    <source>
        <dbReference type="Proteomes" id="UP000196475"/>
    </source>
</evidence>
<dbReference type="AlphaFoldDB" id="A0A1Y3PKL0"/>
<sequence length="71" mass="8133">MFPNLRAEMARKGLAVNEIAVRLGCSAKTLHRKLSGKSEFTRAEIFKIRNEFFPDLSIEYLFQTGRNQNTA</sequence>
<dbReference type="SUPFAM" id="SSF47413">
    <property type="entry name" value="lambda repressor-like DNA-binding domains"/>
    <property type="match status" value="1"/>
</dbReference>